<name>A0A175R978_9HYPH</name>
<reference evidence="1 2" key="1">
    <citation type="journal article" date="2016" name="Front. Microbiol.">
        <title>Genomic Resource of Rice Seed Associated Bacteria.</title>
        <authorList>
            <person name="Midha S."/>
            <person name="Bansal K."/>
            <person name="Sharma S."/>
            <person name="Kumar N."/>
            <person name="Patil P.P."/>
            <person name="Chaudhry V."/>
            <person name="Patil P.B."/>
        </authorList>
    </citation>
    <scope>NUCLEOTIDE SEQUENCE [LARGE SCALE GENOMIC DNA]</scope>
    <source>
        <strain evidence="1 2">NS226</strain>
    </source>
</reference>
<dbReference type="Proteomes" id="UP000078272">
    <property type="component" value="Unassembled WGS sequence"/>
</dbReference>
<dbReference type="Pfam" id="PF06233">
    <property type="entry name" value="Usg"/>
    <property type="match status" value="1"/>
</dbReference>
<accession>A0A175R978</accession>
<evidence type="ECO:0000313" key="2">
    <source>
        <dbReference type="Proteomes" id="UP000078272"/>
    </source>
</evidence>
<protein>
    <recommendedName>
        <fullName evidence="3">Protein usg</fullName>
    </recommendedName>
</protein>
<evidence type="ECO:0008006" key="3">
    <source>
        <dbReference type="Google" id="ProtNLM"/>
    </source>
</evidence>
<dbReference type="PATRIC" id="fig|401562.3.peg.2217"/>
<gene>
    <name evidence="1" type="ORF">NS226_13225</name>
</gene>
<sequence>MPTARVPDPQFRKMLSGFGMTFAEILYRMPDHPSFLQSFSWQFEDMAPDYPRLRRFLDHWEREIEAKIHSVRISHERLIRPQEIRLMREVGHLH</sequence>
<organism evidence="1 2">
    <name type="scientific">Aureimonas ureilytica</name>
    <dbReference type="NCBI Taxonomy" id="401562"/>
    <lineage>
        <taxon>Bacteria</taxon>
        <taxon>Pseudomonadati</taxon>
        <taxon>Pseudomonadota</taxon>
        <taxon>Alphaproteobacteria</taxon>
        <taxon>Hyphomicrobiales</taxon>
        <taxon>Aurantimonadaceae</taxon>
        <taxon>Aureimonas</taxon>
    </lineage>
</organism>
<dbReference type="InterPro" id="IPR009354">
    <property type="entry name" value="Usg"/>
</dbReference>
<dbReference type="STRING" id="401562.NS365_20350"/>
<evidence type="ECO:0000313" key="1">
    <source>
        <dbReference type="EMBL" id="KTQ95141.1"/>
    </source>
</evidence>
<dbReference type="AlphaFoldDB" id="A0A175R978"/>
<comment type="caution">
    <text evidence="1">The sequence shown here is derived from an EMBL/GenBank/DDBJ whole genome shotgun (WGS) entry which is preliminary data.</text>
</comment>
<dbReference type="EMBL" id="LDPZ01000024">
    <property type="protein sequence ID" value="KTQ95141.1"/>
    <property type="molecule type" value="Genomic_DNA"/>
</dbReference>
<dbReference type="RefSeq" id="WP_058635374.1">
    <property type="nucleotide sequence ID" value="NZ_LDPZ01000024.1"/>
</dbReference>
<dbReference type="OrthoDB" id="9811054at2"/>
<proteinExistence type="predicted"/>